<dbReference type="AlphaFoldDB" id="A0A5M6CL07"/>
<proteinExistence type="predicted"/>
<dbReference type="Proteomes" id="UP000324479">
    <property type="component" value="Unassembled WGS sequence"/>
</dbReference>
<protein>
    <submittedName>
        <fullName evidence="1">Uncharacterized protein</fullName>
    </submittedName>
</protein>
<keyword evidence="2" id="KW-1185">Reference proteome</keyword>
<accession>A0A5M6CL07</accession>
<name>A0A5M6CL07_9BACT</name>
<organism evidence="1 2">
    <name type="scientific">Roseiconus nitratireducens</name>
    <dbReference type="NCBI Taxonomy" id="2605748"/>
    <lineage>
        <taxon>Bacteria</taxon>
        <taxon>Pseudomonadati</taxon>
        <taxon>Planctomycetota</taxon>
        <taxon>Planctomycetia</taxon>
        <taxon>Pirellulales</taxon>
        <taxon>Pirellulaceae</taxon>
        <taxon>Roseiconus</taxon>
    </lineage>
</organism>
<sequence>MTQNETTAQRDAVLRGIFRSMDPDRAQEIREAYYKAMEGLYALAESLETEDDKQPESAGPPLEEHFRAVAAIDAMKGSRLGAVL</sequence>
<dbReference type="EMBL" id="VWOX01000040">
    <property type="protein sequence ID" value="KAA5535696.1"/>
    <property type="molecule type" value="Genomic_DNA"/>
</dbReference>
<reference evidence="1 2" key="1">
    <citation type="submission" date="2019-08" db="EMBL/GenBank/DDBJ databases">
        <authorList>
            <person name="Dhanesh K."/>
            <person name="Kumar G."/>
            <person name="Sasikala C."/>
            <person name="Venkata Ramana C."/>
        </authorList>
    </citation>
    <scope>NUCLEOTIDE SEQUENCE [LARGE SCALE GENOMIC DNA]</scope>
    <source>
        <strain evidence="1 2">JC645</strain>
    </source>
</reference>
<comment type="caution">
    <text evidence="1">The sequence shown here is derived from an EMBL/GenBank/DDBJ whole genome shotgun (WGS) entry which is preliminary data.</text>
</comment>
<gene>
    <name evidence="1" type="ORF">FYK55_28335</name>
</gene>
<evidence type="ECO:0000313" key="1">
    <source>
        <dbReference type="EMBL" id="KAA5535696.1"/>
    </source>
</evidence>
<evidence type="ECO:0000313" key="2">
    <source>
        <dbReference type="Proteomes" id="UP000324479"/>
    </source>
</evidence>
<dbReference type="RefSeq" id="WP_150079993.1">
    <property type="nucleotide sequence ID" value="NZ_VWOX01000040.1"/>
</dbReference>